<proteinExistence type="predicted"/>
<dbReference type="InterPro" id="IPR008936">
    <property type="entry name" value="Rho_GTPase_activation_prot"/>
</dbReference>
<evidence type="ECO:0000256" key="2">
    <source>
        <dbReference type="SAM" id="MobiDB-lite"/>
    </source>
</evidence>
<dbReference type="Gene3D" id="1.10.506.10">
    <property type="entry name" value="GTPase Activation - p120gap, domain 1"/>
    <property type="match status" value="1"/>
</dbReference>
<gene>
    <name evidence="4" type="ORF">SMTD_LOCUS18615</name>
</gene>
<dbReference type="PANTHER" id="PTHR10194:SF60">
    <property type="entry name" value="RAS GTPASE-ACTIVATING PROTEIN RASKOL"/>
    <property type="match status" value="1"/>
</dbReference>
<dbReference type="PROSITE" id="PS50018">
    <property type="entry name" value="RAS_GTPASE_ACTIV_2"/>
    <property type="match status" value="1"/>
</dbReference>
<dbReference type="Proteomes" id="UP000269396">
    <property type="component" value="Unassembled WGS sequence"/>
</dbReference>
<feature type="compositionally biased region" description="Polar residues" evidence="2">
    <location>
        <begin position="149"/>
        <end position="168"/>
    </location>
</feature>
<evidence type="ECO:0000313" key="5">
    <source>
        <dbReference type="Proteomes" id="UP000269396"/>
    </source>
</evidence>
<organism evidence="4 5">
    <name type="scientific">Schistosoma mattheei</name>
    <dbReference type="NCBI Taxonomy" id="31246"/>
    <lineage>
        <taxon>Eukaryota</taxon>
        <taxon>Metazoa</taxon>
        <taxon>Spiralia</taxon>
        <taxon>Lophotrochozoa</taxon>
        <taxon>Platyhelminthes</taxon>
        <taxon>Trematoda</taxon>
        <taxon>Digenea</taxon>
        <taxon>Strigeidida</taxon>
        <taxon>Schistosomatoidea</taxon>
        <taxon>Schistosomatidae</taxon>
        <taxon>Schistosoma</taxon>
    </lineage>
</organism>
<keyword evidence="5" id="KW-1185">Reference proteome</keyword>
<dbReference type="InterPro" id="IPR001936">
    <property type="entry name" value="RasGAP_dom"/>
</dbReference>
<feature type="domain" description="Ras-GAP" evidence="3">
    <location>
        <begin position="179"/>
        <end position="277"/>
    </location>
</feature>
<protein>
    <recommendedName>
        <fullName evidence="3">Ras-GAP domain-containing protein</fullName>
    </recommendedName>
</protein>
<dbReference type="EMBL" id="UZAL01040799">
    <property type="protein sequence ID" value="VDP77566.1"/>
    <property type="molecule type" value="Genomic_DNA"/>
</dbReference>
<dbReference type="AlphaFoldDB" id="A0A3P8KFJ3"/>
<sequence length="277" mass="30759">MKNVFSGLTNCSDLTIEIWKVCDTKASSPSHRHRTASPYRLTASNLRQQTNTSPPMRKVMMTCTKAADDGSVSPPDFTALRNSVILDDLSTTYTNNDEVSSRQKRRKFKSSKMANPTLVATVNISLSDISNCGEVESWYTPNLNDSILSSGQLKQSDNKNSGESSVNKTKSKGRRSNRDPNMVLRANSIATKATEIYLRLVGGSYLSNILSDFVQIVISGRPVDPQLKTSNRYPIDYEVDIAKVQTSTQLAQNQVNLLGLVETVWKRILLSEVEFPE</sequence>
<evidence type="ECO:0000256" key="1">
    <source>
        <dbReference type="ARBA" id="ARBA00022468"/>
    </source>
</evidence>
<reference evidence="4 5" key="1">
    <citation type="submission" date="2018-11" db="EMBL/GenBank/DDBJ databases">
        <authorList>
            <consortium name="Pathogen Informatics"/>
        </authorList>
    </citation>
    <scope>NUCLEOTIDE SEQUENCE [LARGE SCALE GENOMIC DNA]</scope>
    <source>
        <strain>Denwood</strain>
        <strain evidence="5">Zambia</strain>
    </source>
</reference>
<dbReference type="GO" id="GO:0005096">
    <property type="term" value="F:GTPase activator activity"/>
    <property type="evidence" value="ECO:0007669"/>
    <property type="project" value="UniProtKB-KW"/>
</dbReference>
<accession>A0A3P8KFJ3</accession>
<dbReference type="PANTHER" id="PTHR10194">
    <property type="entry name" value="RAS GTPASE-ACTIVATING PROTEINS"/>
    <property type="match status" value="1"/>
</dbReference>
<keyword evidence="1" id="KW-0343">GTPase activation</keyword>
<evidence type="ECO:0000313" key="4">
    <source>
        <dbReference type="EMBL" id="VDP77566.1"/>
    </source>
</evidence>
<dbReference type="SUPFAM" id="SSF48350">
    <property type="entry name" value="GTPase activation domain, GAP"/>
    <property type="match status" value="1"/>
</dbReference>
<feature type="region of interest" description="Disordered" evidence="2">
    <location>
        <begin position="149"/>
        <end position="180"/>
    </location>
</feature>
<name>A0A3P8KFJ3_9TREM</name>
<evidence type="ECO:0000259" key="3">
    <source>
        <dbReference type="PROSITE" id="PS50018"/>
    </source>
</evidence>
<dbReference type="InterPro" id="IPR039360">
    <property type="entry name" value="Ras_GTPase"/>
</dbReference>